<accession>A0ABS4TWW3</accession>
<keyword evidence="3" id="KW-1185">Reference proteome</keyword>
<gene>
    <name evidence="2" type="ORF">JOF56_009243</name>
</gene>
<evidence type="ECO:0000313" key="2">
    <source>
        <dbReference type="EMBL" id="MBP2328858.1"/>
    </source>
</evidence>
<dbReference type="EMBL" id="JAGINW010000001">
    <property type="protein sequence ID" value="MBP2328858.1"/>
    <property type="molecule type" value="Genomic_DNA"/>
</dbReference>
<feature type="domain" description="Roadblock/LAMTOR2" evidence="1">
    <location>
        <begin position="11"/>
        <end position="99"/>
    </location>
</feature>
<dbReference type="Pfam" id="PF03259">
    <property type="entry name" value="Robl_LC7"/>
    <property type="match status" value="1"/>
</dbReference>
<evidence type="ECO:0000313" key="3">
    <source>
        <dbReference type="Proteomes" id="UP001519332"/>
    </source>
</evidence>
<dbReference type="Gene3D" id="3.30.450.30">
    <property type="entry name" value="Dynein light chain 2a, cytoplasmic"/>
    <property type="match status" value="1"/>
</dbReference>
<dbReference type="PANTHER" id="PTHR36222:SF1">
    <property type="entry name" value="SERINE PROTEASE INHIBITOR RV3364C"/>
    <property type="match status" value="1"/>
</dbReference>
<dbReference type="PANTHER" id="PTHR36222">
    <property type="entry name" value="SERINE PROTEASE INHIBITOR RV3364C"/>
    <property type="match status" value="1"/>
</dbReference>
<dbReference type="SUPFAM" id="SSF103196">
    <property type="entry name" value="Roadblock/LC7 domain"/>
    <property type="match status" value="1"/>
</dbReference>
<dbReference type="Proteomes" id="UP001519332">
    <property type="component" value="Unassembled WGS sequence"/>
</dbReference>
<organism evidence="2 3">
    <name type="scientific">Kibdelosporangium banguiense</name>
    <dbReference type="NCBI Taxonomy" id="1365924"/>
    <lineage>
        <taxon>Bacteria</taxon>
        <taxon>Bacillati</taxon>
        <taxon>Actinomycetota</taxon>
        <taxon>Actinomycetes</taxon>
        <taxon>Pseudonocardiales</taxon>
        <taxon>Pseudonocardiaceae</taxon>
        <taxon>Kibdelosporangium</taxon>
    </lineage>
</organism>
<evidence type="ECO:0000259" key="1">
    <source>
        <dbReference type="SMART" id="SM00960"/>
    </source>
</evidence>
<comment type="caution">
    <text evidence="2">The sequence shown here is derived from an EMBL/GenBank/DDBJ whole genome shotgun (WGS) entry which is preliminary data.</text>
</comment>
<reference evidence="2 3" key="1">
    <citation type="submission" date="2021-03" db="EMBL/GenBank/DDBJ databases">
        <title>Sequencing the genomes of 1000 actinobacteria strains.</title>
        <authorList>
            <person name="Klenk H.-P."/>
        </authorList>
    </citation>
    <scope>NUCLEOTIDE SEQUENCE [LARGE SCALE GENOMIC DNA]</scope>
    <source>
        <strain evidence="2 3">DSM 46670</strain>
    </source>
</reference>
<proteinExistence type="predicted"/>
<sequence length="135" mass="14628">MTRPITDNRLGFLLDRTLQGVSGVKHGVLFTDDGLLKAYSTGLHRDEAERLAASLTAQAALARQDGEHYFGWQQSVIEYNSGYVVLAPAALNTRLGFITTPEVSLGDLTLKLAELVQRVGEELASEPRQDIGSSA</sequence>
<dbReference type="InterPro" id="IPR053141">
    <property type="entry name" value="Mycobact_SerProt_Inhib_Rv3364c"/>
</dbReference>
<protein>
    <submittedName>
        <fullName evidence="2">Regulator of Ras-like GTPase activity (Roadblock/LC7/MglB family)</fullName>
    </submittedName>
</protein>
<name>A0ABS4TWW3_9PSEU</name>
<dbReference type="SMART" id="SM00960">
    <property type="entry name" value="Robl_LC7"/>
    <property type="match status" value="1"/>
</dbReference>
<dbReference type="RefSeq" id="WP_209645763.1">
    <property type="nucleotide sequence ID" value="NZ_JAGINW010000001.1"/>
</dbReference>
<dbReference type="InterPro" id="IPR004942">
    <property type="entry name" value="Roadblock/LAMTOR2_dom"/>
</dbReference>